<dbReference type="InterPro" id="IPR057506">
    <property type="entry name" value="C2_GPCPD1"/>
</dbReference>
<dbReference type="Gene3D" id="3.20.20.190">
    <property type="entry name" value="Phosphatidylinositol (PI) phosphodiesterase"/>
    <property type="match status" value="1"/>
</dbReference>
<reference evidence="6" key="2">
    <citation type="submission" date="2015-08" db="UniProtKB">
        <authorList>
            <consortium name="WormBaseParasite"/>
        </authorList>
    </citation>
    <scope>IDENTIFICATION</scope>
</reference>
<dbReference type="Pfam" id="PF25329">
    <property type="entry name" value="C2_GDE1"/>
    <property type="match status" value="1"/>
</dbReference>
<keyword evidence="2" id="KW-0378">Hydrolase</keyword>
<keyword evidence="5" id="KW-1185">Reference proteome</keyword>
<dbReference type="SUPFAM" id="SSF49452">
    <property type="entry name" value="Starch-binding domain-like"/>
    <property type="match status" value="1"/>
</dbReference>
<dbReference type="PROSITE" id="PS50007">
    <property type="entry name" value="PIPLC_X_DOMAIN"/>
    <property type="match status" value="1"/>
</dbReference>
<feature type="domain" description="CBM20" evidence="3">
    <location>
        <begin position="1"/>
        <end position="122"/>
    </location>
</feature>
<evidence type="ECO:0000259" key="3">
    <source>
        <dbReference type="PROSITE" id="PS51166"/>
    </source>
</evidence>
<dbReference type="InterPro" id="IPR002044">
    <property type="entry name" value="CBM20"/>
</dbReference>
<dbReference type="PANTHER" id="PTHR22958:SF1">
    <property type="entry name" value="GLYCEROPHOSPHOCHOLINE PHOSPHODIESTERASE GPCPD1"/>
    <property type="match status" value="1"/>
</dbReference>
<dbReference type="Proteomes" id="UP000035680">
    <property type="component" value="Unassembled WGS sequence"/>
</dbReference>
<proteinExistence type="inferred from homology"/>
<dbReference type="InterPro" id="IPR017946">
    <property type="entry name" value="PLC-like_Pdiesterase_TIM-brl"/>
</dbReference>
<dbReference type="Gene3D" id="2.60.40.10">
    <property type="entry name" value="Immunoglobulins"/>
    <property type="match status" value="1"/>
</dbReference>
<dbReference type="PANTHER" id="PTHR22958">
    <property type="entry name" value="GLYCEROPHOSPHORYL DIESTER PHOSPHODIESTERASE"/>
    <property type="match status" value="1"/>
</dbReference>
<name>A0A0K0F1I3_STRVS</name>
<dbReference type="SMART" id="SM01065">
    <property type="entry name" value="CBM_2"/>
    <property type="match status" value="1"/>
</dbReference>
<dbReference type="Pfam" id="PF03009">
    <property type="entry name" value="GDPD"/>
    <property type="match status" value="1"/>
</dbReference>
<dbReference type="WBParaSite" id="SVE_0265800.1">
    <property type="protein sequence ID" value="SVE_0265800.1"/>
    <property type="gene ID" value="SVE_0265800"/>
</dbReference>
<dbReference type="InterPro" id="IPR013784">
    <property type="entry name" value="Carb-bd-like_fold"/>
</dbReference>
<protein>
    <submittedName>
        <fullName evidence="6">Glycerophosphocholine phosphodiesterase GPCPD1 (inferred by orthology to a human protein)</fullName>
    </submittedName>
</protein>
<organism evidence="5 6">
    <name type="scientific">Strongyloides venezuelensis</name>
    <name type="common">Threadworm</name>
    <dbReference type="NCBI Taxonomy" id="75913"/>
    <lineage>
        <taxon>Eukaryota</taxon>
        <taxon>Metazoa</taxon>
        <taxon>Ecdysozoa</taxon>
        <taxon>Nematoda</taxon>
        <taxon>Chromadorea</taxon>
        <taxon>Rhabditida</taxon>
        <taxon>Tylenchina</taxon>
        <taxon>Panagrolaimomorpha</taxon>
        <taxon>Strongyloidoidea</taxon>
        <taxon>Strongyloididae</taxon>
        <taxon>Strongyloides</taxon>
    </lineage>
</organism>
<dbReference type="GO" id="GO:0046475">
    <property type="term" value="P:glycerophospholipid catabolic process"/>
    <property type="evidence" value="ECO:0007669"/>
    <property type="project" value="TreeGrafter"/>
</dbReference>
<dbReference type="PROSITE" id="PS51166">
    <property type="entry name" value="CBM20"/>
    <property type="match status" value="1"/>
</dbReference>
<dbReference type="InterPro" id="IPR013783">
    <property type="entry name" value="Ig-like_fold"/>
</dbReference>
<sequence length="745" mass="86268">MPPLIINFRVRYKNIKIWEKMFVVGSVDKLGMWLPQNAIEMSVDSDDSSLWTAKIEIDKNQLIEKIRFRYFTGYYLLSECNSNGRIVIVSLWESHIKARKFNLKLDDINGIINVNGIHEFGVLEGKLLINHGWLVNKEQSEIYLRIHGEALKFFKGRHKNKLYYIKVTPFDLRYKEEYSYTPSDKMMPFWRQSSFYVKTTDSIDEEFNLQDNEKEPLPTLPTFSNTDVAIISSDLPEYNDQPKSGLLFNNKDDYFVFRTTTSSIDNLAFRFDFFIEADNVMNAIKKNPTHPGYHRLATAICMPSSIIGTIGDVIVPILAPNQIPIGQITIDYLLIKPIDNTDQYQSMEHTYARYWKKRKTVEIGHRGMGNSYTQKAVARENTVFSLEKAYRNGADFVEFDVQLTKDKIPIVYHDFHVKVHVAKKKSDHLNTESLTRNSSCSSINSLSGFMKKDDDNSEIDYHVLAIKDLKLKQLRLLQVEHKESTLDGSVHGEDMYDDDEENRPFPTLIEALEKVNTDVGFNIEIKYPLLLKDGTHECSYYFERNEFIDVILRDIFQYAKDRRIVFSSFDPDMCTIISQKQNKYPVLFLCVGETTRYTPFVDIRSTTSYNGVNFAYSSKILGVNFHSEDLLRNPEPKYRGDNFGLVSFVWGDDLNNKENVDYFKNVLNVDGVIYDRIGENEPRQNIFLVAKEARKALLSRSVSPCVSKTVSLNALPNDEPQSVYLDVIESLEILMSNRNHQQKKQ</sequence>
<dbReference type="InterPro" id="IPR051578">
    <property type="entry name" value="GDPD"/>
</dbReference>
<evidence type="ECO:0000313" key="5">
    <source>
        <dbReference type="Proteomes" id="UP000035680"/>
    </source>
</evidence>
<evidence type="ECO:0000256" key="1">
    <source>
        <dbReference type="ARBA" id="ARBA00007277"/>
    </source>
</evidence>
<dbReference type="GO" id="GO:2001070">
    <property type="term" value="F:starch binding"/>
    <property type="evidence" value="ECO:0007669"/>
    <property type="project" value="InterPro"/>
</dbReference>
<dbReference type="PROSITE" id="PS51704">
    <property type="entry name" value="GP_PDE"/>
    <property type="match status" value="1"/>
</dbReference>
<evidence type="ECO:0000256" key="2">
    <source>
        <dbReference type="ARBA" id="ARBA00022801"/>
    </source>
</evidence>
<dbReference type="FunFam" id="3.20.20.190:FF:000032">
    <property type="entry name" value="Glycerophosphoryl diester phosphodiesterase, putative"/>
    <property type="match status" value="1"/>
</dbReference>
<dbReference type="AlphaFoldDB" id="A0A0K0F1I3"/>
<comment type="similarity">
    <text evidence="1">Belongs to the glycerophosphoryl diester phosphodiesterase family.</text>
</comment>
<evidence type="ECO:0000259" key="4">
    <source>
        <dbReference type="PROSITE" id="PS51704"/>
    </source>
</evidence>
<reference evidence="5" key="1">
    <citation type="submission" date="2014-07" db="EMBL/GenBank/DDBJ databases">
        <authorList>
            <person name="Martin A.A"/>
            <person name="De Silva N."/>
        </authorList>
    </citation>
    <scope>NUCLEOTIDE SEQUENCE</scope>
</reference>
<dbReference type="STRING" id="75913.A0A0K0F1I3"/>
<dbReference type="GO" id="GO:0047389">
    <property type="term" value="F:glycerophosphocholine phosphodiesterase activity"/>
    <property type="evidence" value="ECO:0007669"/>
    <property type="project" value="TreeGrafter"/>
</dbReference>
<feature type="domain" description="GP-PDE" evidence="4">
    <location>
        <begin position="360"/>
        <end position="684"/>
    </location>
</feature>
<dbReference type="InterPro" id="IPR030395">
    <property type="entry name" value="GP_PDE_dom"/>
</dbReference>
<evidence type="ECO:0000313" key="6">
    <source>
        <dbReference type="WBParaSite" id="SVE_0265800.1"/>
    </source>
</evidence>
<accession>A0A0K0F1I3</accession>
<dbReference type="SUPFAM" id="SSF51695">
    <property type="entry name" value="PLC-like phosphodiesterases"/>
    <property type="match status" value="1"/>
</dbReference>
<dbReference type="Pfam" id="PF00686">
    <property type="entry name" value="CBM_20"/>
    <property type="match status" value="1"/>
</dbReference>